<dbReference type="EMBL" id="JAAOAS010000271">
    <property type="protein sequence ID" value="KAF5582237.1"/>
    <property type="molecule type" value="Genomic_DNA"/>
</dbReference>
<sequence length="148" mass="16919">MSDIVSKDKVSLQGEPEEDQSEPSGKDGSAEDKPAEATKTKAGKKVKFKEDPQNMDSEDKKSRKEHNHNESAHTNYRFSLWDGETIKEMNTCLIKAKAKLKRVKTRVKELEDKKKALLQEEEDLQAEIAMFKRSIKKKRSLALFVDLP</sequence>
<dbReference type="AlphaFoldDB" id="A0A8H5KYK9"/>
<name>A0A8H5KYK9_9HYPO</name>
<gene>
    <name evidence="3" type="ORF">FPCIR_9669</name>
</gene>
<comment type="caution">
    <text evidence="3">The sequence shown here is derived from an EMBL/GenBank/DDBJ whole genome shotgun (WGS) entry which is preliminary data.</text>
</comment>
<evidence type="ECO:0000313" key="3">
    <source>
        <dbReference type="EMBL" id="KAF5582237.1"/>
    </source>
</evidence>
<dbReference type="Proteomes" id="UP000546213">
    <property type="component" value="Unassembled WGS sequence"/>
</dbReference>
<protein>
    <submittedName>
        <fullName evidence="3">Uncharacterized protein</fullName>
    </submittedName>
</protein>
<feature type="coiled-coil region" evidence="1">
    <location>
        <begin position="93"/>
        <end position="134"/>
    </location>
</feature>
<feature type="region of interest" description="Disordered" evidence="2">
    <location>
        <begin position="1"/>
        <end position="75"/>
    </location>
</feature>
<evidence type="ECO:0000256" key="2">
    <source>
        <dbReference type="SAM" id="MobiDB-lite"/>
    </source>
</evidence>
<dbReference type="OrthoDB" id="5101606at2759"/>
<feature type="compositionally biased region" description="Basic and acidic residues" evidence="2">
    <location>
        <begin position="24"/>
        <end position="39"/>
    </location>
</feature>
<evidence type="ECO:0000256" key="1">
    <source>
        <dbReference type="SAM" id="Coils"/>
    </source>
</evidence>
<reference evidence="3 4" key="1">
    <citation type="submission" date="2020-05" db="EMBL/GenBank/DDBJ databases">
        <title>Identification and distribution of gene clusters putatively required for synthesis of sphingolipid metabolism inhibitors in phylogenetically diverse species of the filamentous fungus Fusarium.</title>
        <authorList>
            <person name="Kim H.-S."/>
            <person name="Busman M."/>
            <person name="Brown D.W."/>
            <person name="Divon H."/>
            <person name="Uhlig S."/>
            <person name="Proctor R.H."/>
        </authorList>
    </citation>
    <scope>NUCLEOTIDE SEQUENCE [LARGE SCALE GENOMIC DNA]</scope>
    <source>
        <strain evidence="3 4">NRRL 36939</strain>
    </source>
</reference>
<keyword evidence="1" id="KW-0175">Coiled coil</keyword>
<evidence type="ECO:0000313" key="4">
    <source>
        <dbReference type="Proteomes" id="UP000546213"/>
    </source>
</evidence>
<feature type="compositionally biased region" description="Basic and acidic residues" evidence="2">
    <location>
        <begin position="48"/>
        <end position="71"/>
    </location>
</feature>
<accession>A0A8H5KYK9</accession>
<feature type="compositionally biased region" description="Basic and acidic residues" evidence="2">
    <location>
        <begin position="1"/>
        <end position="10"/>
    </location>
</feature>
<proteinExistence type="predicted"/>
<keyword evidence="4" id="KW-1185">Reference proteome</keyword>
<organism evidence="3 4">
    <name type="scientific">Fusarium pseudocircinatum</name>
    <dbReference type="NCBI Taxonomy" id="56676"/>
    <lineage>
        <taxon>Eukaryota</taxon>
        <taxon>Fungi</taxon>
        <taxon>Dikarya</taxon>
        <taxon>Ascomycota</taxon>
        <taxon>Pezizomycotina</taxon>
        <taxon>Sordariomycetes</taxon>
        <taxon>Hypocreomycetidae</taxon>
        <taxon>Hypocreales</taxon>
        <taxon>Nectriaceae</taxon>
        <taxon>Fusarium</taxon>
        <taxon>Fusarium fujikuroi species complex</taxon>
    </lineage>
</organism>